<sequence>MFRVDEEEACGVCAASLTRFCRFILRVCDDFAPHRGFGFFQPQTESEFFTFDSRTYFLFSVRELASYQDEVKCQDGGSASEGPAPGCQIIH</sequence>
<name>A0A2U9B3A3_SCOMX</name>
<evidence type="ECO:0000313" key="2">
    <source>
        <dbReference type="Proteomes" id="UP000246464"/>
    </source>
</evidence>
<proteinExistence type="predicted"/>
<accession>A0A2U9B3A3</accession>
<protein>
    <submittedName>
        <fullName evidence="1">Uncharacterized protein</fullName>
    </submittedName>
</protein>
<gene>
    <name evidence="1" type="ORF">SMAX5B_008021</name>
</gene>
<organism evidence="1 2">
    <name type="scientific">Scophthalmus maximus</name>
    <name type="common">Turbot</name>
    <name type="synonym">Psetta maxima</name>
    <dbReference type="NCBI Taxonomy" id="52904"/>
    <lineage>
        <taxon>Eukaryota</taxon>
        <taxon>Metazoa</taxon>
        <taxon>Chordata</taxon>
        <taxon>Craniata</taxon>
        <taxon>Vertebrata</taxon>
        <taxon>Euteleostomi</taxon>
        <taxon>Actinopterygii</taxon>
        <taxon>Neopterygii</taxon>
        <taxon>Teleostei</taxon>
        <taxon>Neoteleostei</taxon>
        <taxon>Acanthomorphata</taxon>
        <taxon>Carangaria</taxon>
        <taxon>Pleuronectiformes</taxon>
        <taxon>Pleuronectoidei</taxon>
        <taxon>Scophthalmidae</taxon>
        <taxon>Scophthalmus</taxon>
    </lineage>
</organism>
<evidence type="ECO:0000313" key="1">
    <source>
        <dbReference type="EMBL" id="AWO98347.1"/>
    </source>
</evidence>
<dbReference type="AlphaFoldDB" id="A0A2U9B3A3"/>
<keyword evidence="2" id="KW-1185">Reference proteome</keyword>
<dbReference type="EMBL" id="CP026244">
    <property type="protein sequence ID" value="AWO98347.1"/>
    <property type="molecule type" value="Genomic_DNA"/>
</dbReference>
<dbReference type="Proteomes" id="UP000246464">
    <property type="component" value="Chromosome 2"/>
</dbReference>
<reference evidence="1 2" key="1">
    <citation type="submission" date="2017-12" db="EMBL/GenBank/DDBJ databases">
        <title>Integrating genomic resources of turbot (Scophthalmus maximus) in depth evaluation of genetic and physical mapping variation across individuals.</title>
        <authorList>
            <person name="Martinez P."/>
        </authorList>
    </citation>
    <scope>NUCLEOTIDE SEQUENCE [LARGE SCALE GENOMIC DNA]</scope>
</reference>